<organism evidence="1 2">
    <name type="scientific">Pseudomonas juntendi</name>
    <dbReference type="NCBI Taxonomy" id="2666183"/>
    <lineage>
        <taxon>Bacteria</taxon>
        <taxon>Pseudomonadati</taxon>
        <taxon>Pseudomonadota</taxon>
        <taxon>Gammaproteobacteria</taxon>
        <taxon>Pseudomonadales</taxon>
        <taxon>Pseudomonadaceae</taxon>
        <taxon>Pseudomonas</taxon>
    </lineage>
</organism>
<dbReference type="PANTHER" id="PTHR34822">
    <property type="entry name" value="GRPB DOMAIN PROTEIN (AFU_ORTHOLOGUE AFUA_1G01530)"/>
    <property type="match status" value="1"/>
</dbReference>
<reference evidence="1 2" key="1">
    <citation type="submission" date="2020-07" db="EMBL/GenBank/DDBJ databases">
        <title>Diversity of carbapenemase encoding genes among Pseudomonas putida group clinical isolates in a tertiary Brazilian hospital.</title>
        <authorList>
            <person name="Alberto-Lei F."/>
            <person name="Nodari C.S."/>
            <person name="Streling A.P."/>
            <person name="Paulino J.T."/>
            <person name="Bessa-Neto F.O."/>
            <person name="Cayo R."/>
            <person name="Gales A.C."/>
        </authorList>
    </citation>
    <scope>NUCLEOTIDE SEQUENCE [LARGE SCALE GENOMIC DNA]</scope>
    <source>
        <strain evidence="1 2">14535</strain>
    </source>
</reference>
<evidence type="ECO:0000313" key="1">
    <source>
        <dbReference type="EMBL" id="MBA6058994.1"/>
    </source>
</evidence>
<dbReference type="Proteomes" id="UP000556620">
    <property type="component" value="Unassembled WGS sequence"/>
</dbReference>
<proteinExistence type="predicted"/>
<protein>
    <submittedName>
        <fullName evidence="1">GrpB family protein</fullName>
    </submittedName>
</protein>
<dbReference type="PANTHER" id="PTHR34822:SF1">
    <property type="entry name" value="GRPB FAMILY PROTEIN"/>
    <property type="match status" value="1"/>
</dbReference>
<dbReference type="AlphaFoldDB" id="A0A7W2JHH9"/>
<dbReference type="Pfam" id="PF04229">
    <property type="entry name" value="GrpB"/>
    <property type="match status" value="1"/>
</dbReference>
<dbReference type="InterPro" id="IPR007344">
    <property type="entry name" value="GrpB/CoaE"/>
</dbReference>
<evidence type="ECO:0000313" key="2">
    <source>
        <dbReference type="Proteomes" id="UP000556620"/>
    </source>
</evidence>
<sequence length="174" mass="19440">MPPPIPVRLVLHDPSWANRAANEAGRLQRQLASILEVHHIGSTSIPKIAAKPILDLLPVVSNLAALDAERSALEALGYAWHGSYGIEGRRYCTLYDPETGERLIQIHCFADGDPAIRRHLVFRDFLRSSPSLAEEYEQEKRRCAALYPEDSHAYSNCKGAWIKRIEAEALARSS</sequence>
<accession>A0A7W2JHH9</accession>
<comment type="caution">
    <text evidence="1">The sequence shown here is derived from an EMBL/GenBank/DDBJ whole genome shotgun (WGS) entry which is preliminary data.</text>
</comment>
<gene>
    <name evidence="1" type="ORF">H4C44_07400</name>
</gene>
<dbReference type="Gene3D" id="3.30.460.10">
    <property type="entry name" value="Beta Polymerase, domain 2"/>
    <property type="match status" value="1"/>
</dbReference>
<dbReference type="SUPFAM" id="SSF81301">
    <property type="entry name" value="Nucleotidyltransferase"/>
    <property type="match status" value="1"/>
</dbReference>
<name>A0A7W2JHH9_9PSED</name>
<dbReference type="EMBL" id="JACGCU010000009">
    <property type="protein sequence ID" value="MBA6058994.1"/>
    <property type="molecule type" value="Genomic_DNA"/>
</dbReference>
<dbReference type="InterPro" id="IPR043519">
    <property type="entry name" value="NT_sf"/>
</dbReference>